<dbReference type="Proteomes" id="UP001381693">
    <property type="component" value="Unassembled WGS sequence"/>
</dbReference>
<protein>
    <recommendedName>
        <fullName evidence="2">PDZ domain-containing protein</fullName>
    </recommendedName>
</protein>
<dbReference type="GO" id="GO:0043113">
    <property type="term" value="P:receptor clustering"/>
    <property type="evidence" value="ECO:0007669"/>
    <property type="project" value="TreeGrafter"/>
</dbReference>
<dbReference type="GO" id="GO:0098968">
    <property type="term" value="P:neurotransmitter receptor transport postsynaptic membrane to endosome"/>
    <property type="evidence" value="ECO:0007669"/>
    <property type="project" value="TreeGrafter"/>
</dbReference>
<feature type="region of interest" description="Disordered" evidence="1">
    <location>
        <begin position="193"/>
        <end position="214"/>
    </location>
</feature>
<dbReference type="GO" id="GO:0045197">
    <property type="term" value="P:establishment or maintenance of epithelial cell apical/basal polarity"/>
    <property type="evidence" value="ECO:0007669"/>
    <property type="project" value="TreeGrafter"/>
</dbReference>
<dbReference type="GO" id="GO:0016323">
    <property type="term" value="C:basolateral plasma membrane"/>
    <property type="evidence" value="ECO:0007669"/>
    <property type="project" value="TreeGrafter"/>
</dbReference>
<dbReference type="Gene3D" id="2.30.42.10">
    <property type="match status" value="2"/>
</dbReference>
<name>A0AAN8WKG7_HALRR</name>
<evidence type="ECO:0000256" key="1">
    <source>
        <dbReference type="SAM" id="MobiDB-lite"/>
    </source>
</evidence>
<dbReference type="SUPFAM" id="SSF50156">
    <property type="entry name" value="PDZ domain-like"/>
    <property type="match status" value="2"/>
</dbReference>
<dbReference type="GO" id="GO:0005912">
    <property type="term" value="C:adherens junction"/>
    <property type="evidence" value="ECO:0007669"/>
    <property type="project" value="TreeGrafter"/>
</dbReference>
<feature type="region of interest" description="Disordered" evidence="1">
    <location>
        <begin position="363"/>
        <end position="418"/>
    </location>
</feature>
<sequence>QQALQQRSDGGSEVESVNDRAASESDADSRSIVSDRGPSVVVEVKRMEVNVERTSGGLGLSIAGGQGSTPYKGDDEGIFISRVTDNGPAYQAGLRVGDKLLVVNGRDVEVCNHYDAVTTMREAGSQLRLVVSREVTKLIPEKKSSQVEPVSNHVASTNIVNATVSEQINISPESPPREVTANHMGSPLNGLAETPAVNGEHPNINGDGEPNGEMEHFDNVNFPKQILTETIYTTLMRDHNGLGFSIAGGRGAAQFKDGSDAIYISRITEGGAAAKDGKLQVGDRVISINGVDLDGARHDQAVSMLTGLERFVRLVVHRETLVPPGQGNTNISKTSPLVYGVPRPYTGLYSAGSYMANRPSYTGYRRAQPGGRLSGSAAPDSCTNHSGSASPLSSPVTASKQQQQQQLSDQVNPGALNNALGSVTTGTTQVAPNRPLTNDDFNSMIPQHFLEGRTQEESMPSVHVTVNLPTEDMPLGMAFPPPPTKVGKVTESITKSTLTETVVTRITDNRLADEPLVVEVRQAHPATNANWERTPFIIRRLWVIPIIDLHS</sequence>
<feature type="compositionally biased region" description="Basic and acidic residues" evidence="1">
    <location>
        <begin position="17"/>
        <end position="29"/>
    </location>
</feature>
<accession>A0AAN8WKG7</accession>
<dbReference type="CDD" id="cd06703">
    <property type="entry name" value="PDZ2_Scribble-like"/>
    <property type="match status" value="1"/>
</dbReference>
<reference evidence="3 4" key="1">
    <citation type="submission" date="2023-11" db="EMBL/GenBank/DDBJ databases">
        <title>Halocaridina rubra genome assembly.</title>
        <authorList>
            <person name="Smith C."/>
        </authorList>
    </citation>
    <scope>NUCLEOTIDE SEQUENCE [LARGE SCALE GENOMIC DNA]</scope>
    <source>
        <strain evidence="3">EP-1</strain>
        <tissue evidence="3">Whole</tissue>
    </source>
</reference>
<keyword evidence="4" id="KW-1185">Reference proteome</keyword>
<dbReference type="AlphaFoldDB" id="A0AAN8WKG7"/>
<evidence type="ECO:0000259" key="2">
    <source>
        <dbReference type="PROSITE" id="PS50106"/>
    </source>
</evidence>
<evidence type="ECO:0000313" key="3">
    <source>
        <dbReference type="EMBL" id="KAK7058735.1"/>
    </source>
</evidence>
<dbReference type="GO" id="GO:0098609">
    <property type="term" value="P:cell-cell adhesion"/>
    <property type="evidence" value="ECO:0007669"/>
    <property type="project" value="TreeGrafter"/>
</dbReference>
<feature type="domain" description="PDZ" evidence="2">
    <location>
        <begin position="232"/>
        <end position="320"/>
    </location>
</feature>
<dbReference type="PANTHER" id="PTHR23119:SF44">
    <property type="entry name" value="PROTEIN LAP4"/>
    <property type="match status" value="1"/>
</dbReference>
<dbReference type="GO" id="GO:0014069">
    <property type="term" value="C:postsynaptic density"/>
    <property type="evidence" value="ECO:0007669"/>
    <property type="project" value="TreeGrafter"/>
</dbReference>
<feature type="non-terminal residue" evidence="3">
    <location>
        <position position="1"/>
    </location>
</feature>
<feature type="domain" description="PDZ" evidence="2">
    <location>
        <begin position="48"/>
        <end position="135"/>
    </location>
</feature>
<comment type="caution">
    <text evidence="3">The sequence shown here is derived from an EMBL/GenBank/DDBJ whole genome shotgun (WGS) entry which is preliminary data.</text>
</comment>
<dbReference type="EMBL" id="JAXCGZ010021121">
    <property type="protein sequence ID" value="KAK7058735.1"/>
    <property type="molecule type" value="Genomic_DNA"/>
</dbReference>
<evidence type="ECO:0000313" key="4">
    <source>
        <dbReference type="Proteomes" id="UP001381693"/>
    </source>
</evidence>
<organism evidence="3 4">
    <name type="scientific">Halocaridina rubra</name>
    <name type="common">Hawaiian red shrimp</name>
    <dbReference type="NCBI Taxonomy" id="373956"/>
    <lineage>
        <taxon>Eukaryota</taxon>
        <taxon>Metazoa</taxon>
        <taxon>Ecdysozoa</taxon>
        <taxon>Arthropoda</taxon>
        <taxon>Crustacea</taxon>
        <taxon>Multicrustacea</taxon>
        <taxon>Malacostraca</taxon>
        <taxon>Eumalacostraca</taxon>
        <taxon>Eucarida</taxon>
        <taxon>Decapoda</taxon>
        <taxon>Pleocyemata</taxon>
        <taxon>Caridea</taxon>
        <taxon>Atyoidea</taxon>
        <taxon>Atyidae</taxon>
        <taxon>Halocaridina</taxon>
    </lineage>
</organism>
<dbReference type="InterPro" id="IPR001478">
    <property type="entry name" value="PDZ"/>
</dbReference>
<dbReference type="InterPro" id="IPR036034">
    <property type="entry name" value="PDZ_sf"/>
</dbReference>
<dbReference type="GO" id="GO:0098887">
    <property type="term" value="P:neurotransmitter receptor transport, endosome to postsynaptic membrane"/>
    <property type="evidence" value="ECO:0007669"/>
    <property type="project" value="TreeGrafter"/>
</dbReference>
<dbReference type="InterPro" id="IPR050614">
    <property type="entry name" value="Synaptic_Scaffolding_LAP-MAGUK"/>
</dbReference>
<gene>
    <name evidence="3" type="ORF">SK128_027786</name>
</gene>
<dbReference type="PROSITE" id="PS50106">
    <property type="entry name" value="PDZ"/>
    <property type="match status" value="2"/>
</dbReference>
<proteinExistence type="predicted"/>
<feature type="region of interest" description="Disordered" evidence="1">
    <location>
        <begin position="1"/>
        <end position="35"/>
    </location>
</feature>
<dbReference type="Pfam" id="PF00595">
    <property type="entry name" value="PDZ"/>
    <property type="match status" value="2"/>
</dbReference>
<dbReference type="PANTHER" id="PTHR23119">
    <property type="entry name" value="DISCS LARGE"/>
    <property type="match status" value="1"/>
</dbReference>
<feature type="compositionally biased region" description="Polar residues" evidence="1">
    <location>
        <begin position="381"/>
        <end position="400"/>
    </location>
</feature>
<dbReference type="SMART" id="SM00228">
    <property type="entry name" value="PDZ"/>
    <property type="match status" value="2"/>
</dbReference>
<dbReference type="GO" id="GO:0019901">
    <property type="term" value="F:protein kinase binding"/>
    <property type="evidence" value="ECO:0007669"/>
    <property type="project" value="TreeGrafter"/>
</dbReference>
<dbReference type="GO" id="GO:0045211">
    <property type="term" value="C:postsynaptic membrane"/>
    <property type="evidence" value="ECO:0007669"/>
    <property type="project" value="TreeGrafter"/>
</dbReference>